<proteinExistence type="predicted"/>
<dbReference type="AlphaFoldDB" id="A0A5A7T0K3"/>
<organism evidence="1 2">
    <name type="scientific">Cucumis melo var. makuwa</name>
    <name type="common">Oriental melon</name>
    <dbReference type="NCBI Taxonomy" id="1194695"/>
    <lineage>
        <taxon>Eukaryota</taxon>
        <taxon>Viridiplantae</taxon>
        <taxon>Streptophyta</taxon>
        <taxon>Embryophyta</taxon>
        <taxon>Tracheophyta</taxon>
        <taxon>Spermatophyta</taxon>
        <taxon>Magnoliopsida</taxon>
        <taxon>eudicotyledons</taxon>
        <taxon>Gunneridae</taxon>
        <taxon>Pentapetalae</taxon>
        <taxon>rosids</taxon>
        <taxon>fabids</taxon>
        <taxon>Cucurbitales</taxon>
        <taxon>Cucurbitaceae</taxon>
        <taxon>Benincaseae</taxon>
        <taxon>Cucumis</taxon>
    </lineage>
</organism>
<reference evidence="1 2" key="1">
    <citation type="submission" date="2019-08" db="EMBL/GenBank/DDBJ databases">
        <title>Draft genome sequences of two oriental melons (Cucumis melo L. var makuwa).</title>
        <authorList>
            <person name="Kwon S.-Y."/>
        </authorList>
    </citation>
    <scope>NUCLEOTIDE SEQUENCE [LARGE SCALE GENOMIC DNA]</scope>
    <source>
        <strain evidence="2">cv. SW 3</strain>
        <tissue evidence="1">Leaf</tissue>
    </source>
</reference>
<evidence type="ECO:0000313" key="1">
    <source>
        <dbReference type="EMBL" id="KAA0035736.1"/>
    </source>
</evidence>
<name>A0A5A7T0K3_CUCMM</name>
<evidence type="ECO:0000313" key="2">
    <source>
        <dbReference type="Proteomes" id="UP000321393"/>
    </source>
</evidence>
<dbReference type="Proteomes" id="UP000321393">
    <property type="component" value="Unassembled WGS sequence"/>
</dbReference>
<comment type="caution">
    <text evidence="1">The sequence shown here is derived from an EMBL/GenBank/DDBJ whole genome shotgun (WGS) entry which is preliminary data.</text>
</comment>
<gene>
    <name evidence="1" type="ORF">E6C27_scaffold403G00070</name>
</gene>
<dbReference type="EMBL" id="SSTE01019905">
    <property type="protein sequence ID" value="KAA0035736.1"/>
    <property type="molecule type" value="Genomic_DNA"/>
</dbReference>
<sequence length="226" mass="26044">MARCEDMVYTFDIRFAEDASTGLKVPLSFEDQIMLFLPPFVVGIFRFPFKFVHFSVSLSFRGHLRDDFHPEGIFLLLEAPKPLAKEGYIGVFNICNAQTSVAFWSGNRGPSNQVVQLDSFLFFQRKFLQHFSIVLPTPFEALKIDRWYVGRLDRDAWINVNFPPLEICEYFHPFNFFCILSIMFVQKPLEFGFPPKGTPRYSIGRGLVGKFQRFATSADLLVGILT</sequence>
<accession>A0A5A7T0K3</accession>
<protein>
    <submittedName>
        <fullName evidence="1">Uncharacterized protein</fullName>
    </submittedName>
</protein>